<sequence>MSRVSRAVAAVASVTVLALTAGGCVTVHGEREIVPSATKAEAARALKDFTAAYNKADKSFDPSLDAARVAGPLSAINQSGLKAKQANNPDGNPNHSPLELTDAKFVIPKQAGWPRWFVADTDSNRDRDDDPRRDTRWVLVFTRGGAEQLWEASYLTLLSPDEVPEFKTDADGWAEPVPADDPKLAIRPDRISRGYTDFLDKGGESFAPGSHTTGWRDIRKKNAKRPGLATQYIDQPATGGDFAPVGLRTKDGGALMFYASRHFERQTAARGMTLKLDPEVKALLTGEAKTSVTLERVSNQAAQVPAKGASDSAVEVLSRIQGLTGAKGE</sequence>
<evidence type="ECO:0000313" key="3">
    <source>
        <dbReference type="EMBL" id="RFU86101.1"/>
    </source>
</evidence>
<evidence type="ECO:0000256" key="1">
    <source>
        <dbReference type="SAM" id="SignalP"/>
    </source>
</evidence>
<feature type="signal peptide" evidence="1">
    <location>
        <begin position="1"/>
        <end position="20"/>
    </location>
</feature>
<proteinExistence type="predicted"/>
<evidence type="ECO:0000259" key="2">
    <source>
        <dbReference type="Pfam" id="PF26366"/>
    </source>
</evidence>
<keyword evidence="1" id="KW-0732">Signal</keyword>
<dbReference type="InterPro" id="IPR058407">
    <property type="entry name" value="DUF8094"/>
</dbReference>
<gene>
    <name evidence="3" type="ORF">DY218_13275</name>
</gene>
<dbReference type="PROSITE" id="PS51257">
    <property type="entry name" value="PROKAR_LIPOPROTEIN"/>
    <property type="match status" value="1"/>
</dbReference>
<dbReference type="Pfam" id="PF26366">
    <property type="entry name" value="DUF8094"/>
    <property type="match status" value="1"/>
</dbReference>
<feature type="chain" id="PRO_5038796675" description="DUF8094 domain-containing protein" evidence="1">
    <location>
        <begin position="21"/>
        <end position="329"/>
    </location>
</feature>
<dbReference type="Proteomes" id="UP000263094">
    <property type="component" value="Unassembled WGS sequence"/>
</dbReference>
<organism evidence="3 4">
    <name type="scientific">Streptomyces triticagri</name>
    <dbReference type="NCBI Taxonomy" id="2293568"/>
    <lineage>
        <taxon>Bacteria</taxon>
        <taxon>Bacillati</taxon>
        <taxon>Actinomycetota</taxon>
        <taxon>Actinomycetes</taxon>
        <taxon>Kitasatosporales</taxon>
        <taxon>Streptomycetaceae</taxon>
        <taxon>Streptomyces</taxon>
    </lineage>
</organism>
<name>A0A372M5E4_9ACTN</name>
<reference evidence="3 4" key="1">
    <citation type="submission" date="2018-08" db="EMBL/GenBank/DDBJ databases">
        <title>Isolation, diversity and antifungal activity of Actinobacteria from wheat.</title>
        <authorList>
            <person name="Han C."/>
        </authorList>
    </citation>
    <scope>NUCLEOTIDE SEQUENCE [LARGE SCALE GENOMIC DNA]</scope>
    <source>
        <strain evidence="3 4">NEAU-YY421</strain>
    </source>
</reference>
<keyword evidence="4" id="KW-1185">Reference proteome</keyword>
<dbReference type="EMBL" id="QUAK01000075">
    <property type="protein sequence ID" value="RFU86101.1"/>
    <property type="molecule type" value="Genomic_DNA"/>
</dbReference>
<accession>A0A372M5E4</accession>
<dbReference type="OrthoDB" id="3510378at2"/>
<feature type="domain" description="DUF8094" evidence="2">
    <location>
        <begin position="34"/>
        <end position="328"/>
    </location>
</feature>
<dbReference type="RefSeq" id="WP_128556190.1">
    <property type="nucleotide sequence ID" value="NZ_QUAK01000075.1"/>
</dbReference>
<evidence type="ECO:0000313" key="4">
    <source>
        <dbReference type="Proteomes" id="UP000263094"/>
    </source>
</evidence>
<comment type="caution">
    <text evidence="3">The sequence shown here is derived from an EMBL/GenBank/DDBJ whole genome shotgun (WGS) entry which is preliminary data.</text>
</comment>
<dbReference type="AlphaFoldDB" id="A0A372M5E4"/>
<protein>
    <recommendedName>
        <fullName evidence="2">DUF8094 domain-containing protein</fullName>
    </recommendedName>
</protein>